<feature type="compositionally biased region" description="Basic and acidic residues" evidence="1">
    <location>
        <begin position="7"/>
        <end position="16"/>
    </location>
</feature>
<accession>A0ABS5AT01</accession>
<gene>
    <name evidence="2" type="ORF">JOF53_008404</name>
</gene>
<evidence type="ECO:0000313" key="3">
    <source>
        <dbReference type="Proteomes" id="UP001519363"/>
    </source>
</evidence>
<feature type="compositionally biased region" description="Low complexity" evidence="1">
    <location>
        <begin position="37"/>
        <end position="52"/>
    </location>
</feature>
<keyword evidence="3" id="KW-1185">Reference proteome</keyword>
<name>A0ABS5AT01_9PSEU</name>
<dbReference type="RefSeq" id="WP_245372991.1">
    <property type="nucleotide sequence ID" value="NZ_JAGIOO010000001.1"/>
</dbReference>
<feature type="compositionally biased region" description="Gly residues" evidence="1">
    <location>
        <begin position="24"/>
        <end position="36"/>
    </location>
</feature>
<evidence type="ECO:0000256" key="1">
    <source>
        <dbReference type="SAM" id="MobiDB-lite"/>
    </source>
</evidence>
<sequence>MTAQDGEGGRGHRDRPQLAQEQLGRGGQTAGHGQGRGQATRQGAQQPAPGVR</sequence>
<dbReference type="Proteomes" id="UP001519363">
    <property type="component" value="Unassembled WGS sequence"/>
</dbReference>
<reference evidence="2 3" key="1">
    <citation type="submission" date="2021-03" db="EMBL/GenBank/DDBJ databases">
        <title>Sequencing the genomes of 1000 actinobacteria strains.</title>
        <authorList>
            <person name="Klenk H.-P."/>
        </authorList>
    </citation>
    <scope>NUCLEOTIDE SEQUENCE [LARGE SCALE GENOMIC DNA]</scope>
    <source>
        <strain evidence="2 3">DSM 44580</strain>
    </source>
</reference>
<evidence type="ECO:0000313" key="2">
    <source>
        <dbReference type="EMBL" id="MBP2479532.1"/>
    </source>
</evidence>
<protein>
    <submittedName>
        <fullName evidence="2">Uncharacterized protein</fullName>
    </submittedName>
</protein>
<proteinExistence type="predicted"/>
<feature type="region of interest" description="Disordered" evidence="1">
    <location>
        <begin position="1"/>
        <end position="52"/>
    </location>
</feature>
<organism evidence="2 3">
    <name type="scientific">Crossiella equi</name>
    <dbReference type="NCBI Taxonomy" id="130796"/>
    <lineage>
        <taxon>Bacteria</taxon>
        <taxon>Bacillati</taxon>
        <taxon>Actinomycetota</taxon>
        <taxon>Actinomycetes</taxon>
        <taxon>Pseudonocardiales</taxon>
        <taxon>Pseudonocardiaceae</taxon>
        <taxon>Crossiella</taxon>
    </lineage>
</organism>
<comment type="caution">
    <text evidence="2">The sequence shown here is derived from an EMBL/GenBank/DDBJ whole genome shotgun (WGS) entry which is preliminary data.</text>
</comment>
<dbReference type="EMBL" id="JAGIOO010000001">
    <property type="protein sequence ID" value="MBP2479532.1"/>
    <property type="molecule type" value="Genomic_DNA"/>
</dbReference>